<dbReference type="PROSITE" id="PS51379">
    <property type="entry name" value="4FE4S_FER_2"/>
    <property type="match status" value="2"/>
</dbReference>
<feature type="domain" description="4Fe-4S ferredoxin-type" evidence="5">
    <location>
        <begin position="207"/>
        <end position="236"/>
    </location>
</feature>
<organism evidence="6 9">
    <name type="scientific">Phocaeicola dorei</name>
    <dbReference type="NCBI Taxonomy" id="357276"/>
    <lineage>
        <taxon>Bacteria</taxon>
        <taxon>Pseudomonadati</taxon>
        <taxon>Bacteroidota</taxon>
        <taxon>Bacteroidia</taxon>
        <taxon>Bacteroidales</taxon>
        <taxon>Bacteroidaceae</taxon>
        <taxon>Phocaeicola</taxon>
    </lineage>
</organism>
<dbReference type="PANTHER" id="PTHR24960:SF79">
    <property type="entry name" value="PHOTOSYSTEM I IRON-SULFUR CENTER"/>
    <property type="match status" value="1"/>
</dbReference>
<reference evidence="8 9" key="1">
    <citation type="journal article" date="2019" name="Nat. Med.">
        <title>A library of human gut bacterial isolates paired with longitudinal multiomics data enables mechanistic microbiome research.</title>
        <authorList>
            <person name="Poyet M."/>
            <person name="Groussin M."/>
            <person name="Gibbons S.M."/>
            <person name="Avila-Pacheco J."/>
            <person name="Jiang X."/>
            <person name="Kearney S.M."/>
            <person name="Perrotta A.R."/>
            <person name="Berdy B."/>
            <person name="Zhao S."/>
            <person name="Lieberman T.D."/>
            <person name="Swanson P.K."/>
            <person name="Smith M."/>
            <person name="Roesemann S."/>
            <person name="Alexander J.E."/>
            <person name="Rich S.A."/>
            <person name="Livny J."/>
            <person name="Vlamakis H."/>
            <person name="Clish C."/>
            <person name="Bullock K."/>
            <person name="Deik A."/>
            <person name="Scott J."/>
            <person name="Pierce K.A."/>
            <person name="Xavier R.J."/>
            <person name="Alm E.J."/>
        </authorList>
    </citation>
    <scope>NUCLEOTIDE SEQUENCE [LARGE SCALE GENOMIC DNA]</scope>
    <source>
        <strain evidence="6 9">BIOML-A1</strain>
        <strain evidence="7 8">BIOML-A4</strain>
    </source>
</reference>
<dbReference type="InterPro" id="IPR017900">
    <property type="entry name" value="4Fe4S_Fe_S_CS"/>
</dbReference>
<evidence type="ECO:0000256" key="3">
    <source>
        <dbReference type="ARBA" id="ARBA00023004"/>
    </source>
</evidence>
<evidence type="ECO:0000256" key="1">
    <source>
        <dbReference type="ARBA" id="ARBA00022485"/>
    </source>
</evidence>
<dbReference type="Pfam" id="PF12838">
    <property type="entry name" value="Fer4_7"/>
    <property type="match status" value="1"/>
</dbReference>
<sequence>MEIHKVHSVFFSAAFTTKAIVQGVVKQLHADNIQHDITSSVLIPDLRLGRDELLVVGVPSYSGRVPIQASQQLLRVKGDVSPAMIVCSYGNRDYEDTLVELKDLLTANGFRIVSAAAFIARHSIFRNVASERPDTEDNRIVDDFGCKSWRILSDIRDTSTMPDIKIRGNRPYREILQVPLYPTGDATCISCKKCVEGCPTRAIASENPIKTDESRCISCGRCIVLCPVGSRNYHYPFFEKKSLEFAAANSERKEPELFYAVD</sequence>
<name>A0A4Q5HJT8_9BACT</name>
<keyword evidence="4" id="KW-0411">Iron-sulfur</keyword>
<dbReference type="AlphaFoldDB" id="A0A4Q5HJT8"/>
<evidence type="ECO:0000313" key="9">
    <source>
        <dbReference type="Proteomes" id="UP000481616"/>
    </source>
</evidence>
<dbReference type="InterPro" id="IPR017896">
    <property type="entry name" value="4Fe4S_Fe-S-bd"/>
</dbReference>
<comment type="caution">
    <text evidence="6">The sequence shown here is derived from an EMBL/GenBank/DDBJ whole genome shotgun (WGS) entry which is preliminary data.</text>
</comment>
<gene>
    <name evidence="7" type="ORF">F2Y51_22105</name>
    <name evidence="6" type="ORF">F2Y58_23255</name>
</gene>
<dbReference type="EMBL" id="VVZA01000034">
    <property type="protein sequence ID" value="KAA5401381.1"/>
    <property type="molecule type" value="Genomic_DNA"/>
</dbReference>
<dbReference type="Proteomes" id="UP000441162">
    <property type="component" value="Unassembled WGS sequence"/>
</dbReference>
<evidence type="ECO:0000256" key="2">
    <source>
        <dbReference type="ARBA" id="ARBA00022723"/>
    </source>
</evidence>
<evidence type="ECO:0000259" key="5">
    <source>
        <dbReference type="PROSITE" id="PS51379"/>
    </source>
</evidence>
<dbReference type="InterPro" id="IPR050157">
    <property type="entry name" value="PSI_iron-sulfur_center"/>
</dbReference>
<proteinExistence type="predicted"/>
<dbReference type="SUPFAM" id="SSF52218">
    <property type="entry name" value="Flavoproteins"/>
    <property type="match status" value="1"/>
</dbReference>
<keyword evidence="2" id="KW-0479">Metal-binding</keyword>
<evidence type="ECO:0000313" key="8">
    <source>
        <dbReference type="Proteomes" id="UP000441162"/>
    </source>
</evidence>
<protein>
    <submittedName>
        <fullName evidence="6">4Fe-4S dicluster domain-containing protein</fullName>
    </submittedName>
</protein>
<feature type="domain" description="4Fe-4S ferredoxin-type" evidence="5">
    <location>
        <begin position="180"/>
        <end position="203"/>
    </location>
</feature>
<dbReference type="SUPFAM" id="SSF54862">
    <property type="entry name" value="4Fe-4S ferredoxins"/>
    <property type="match status" value="1"/>
</dbReference>
<dbReference type="RefSeq" id="WP_130054592.1">
    <property type="nucleotide sequence ID" value="NZ_JAHYPZ010000015.1"/>
</dbReference>
<accession>A0A4Q5HJT8</accession>
<dbReference type="InterPro" id="IPR029039">
    <property type="entry name" value="Flavoprotein-like_sf"/>
</dbReference>
<dbReference type="GO" id="GO:0051539">
    <property type="term" value="F:4 iron, 4 sulfur cluster binding"/>
    <property type="evidence" value="ECO:0007669"/>
    <property type="project" value="UniProtKB-KW"/>
</dbReference>
<evidence type="ECO:0000313" key="7">
    <source>
        <dbReference type="EMBL" id="KAA5401381.1"/>
    </source>
</evidence>
<dbReference type="Gene3D" id="3.30.70.20">
    <property type="match status" value="1"/>
</dbReference>
<evidence type="ECO:0000256" key="4">
    <source>
        <dbReference type="ARBA" id="ARBA00023014"/>
    </source>
</evidence>
<dbReference type="PANTHER" id="PTHR24960">
    <property type="entry name" value="PHOTOSYSTEM I IRON-SULFUR CENTER-RELATED"/>
    <property type="match status" value="1"/>
</dbReference>
<keyword evidence="1" id="KW-0004">4Fe-4S</keyword>
<dbReference type="Proteomes" id="UP000481616">
    <property type="component" value="Unassembled WGS sequence"/>
</dbReference>
<dbReference type="PROSITE" id="PS00198">
    <property type="entry name" value="4FE4S_FER_1"/>
    <property type="match status" value="1"/>
</dbReference>
<dbReference type="GO" id="GO:0046872">
    <property type="term" value="F:metal ion binding"/>
    <property type="evidence" value="ECO:0007669"/>
    <property type="project" value="UniProtKB-KW"/>
</dbReference>
<evidence type="ECO:0000313" key="6">
    <source>
        <dbReference type="EMBL" id="KAA5391783.1"/>
    </source>
</evidence>
<dbReference type="EMBL" id="VVYY01000038">
    <property type="protein sequence ID" value="KAA5391783.1"/>
    <property type="molecule type" value="Genomic_DNA"/>
</dbReference>
<keyword evidence="3" id="KW-0408">Iron</keyword>